<protein>
    <recommendedName>
        <fullName evidence="4">histidine kinase</fullName>
        <ecNumber evidence="4">2.7.13.3</ecNumber>
    </recommendedName>
</protein>
<dbReference type="GO" id="GO:0006355">
    <property type="term" value="P:regulation of DNA-templated transcription"/>
    <property type="evidence" value="ECO:0007669"/>
    <property type="project" value="InterPro"/>
</dbReference>
<keyword evidence="13" id="KW-1133">Transmembrane helix</keyword>
<dbReference type="Gene3D" id="3.30.565.10">
    <property type="entry name" value="Histidine kinase-like ATPase, C-terminal domain"/>
    <property type="match status" value="1"/>
</dbReference>
<dbReference type="FunFam" id="3.30.565.10:FF:000023">
    <property type="entry name" value="PAS domain-containing sensor histidine kinase"/>
    <property type="match status" value="1"/>
</dbReference>
<feature type="transmembrane region" description="Helical" evidence="13">
    <location>
        <begin position="12"/>
        <end position="33"/>
    </location>
</feature>
<evidence type="ECO:0000256" key="7">
    <source>
        <dbReference type="ARBA" id="ARBA00022679"/>
    </source>
</evidence>
<dbReference type="Gene3D" id="3.30.450.20">
    <property type="entry name" value="PAS domain"/>
    <property type="match status" value="4"/>
</dbReference>
<dbReference type="SMART" id="SM00086">
    <property type="entry name" value="PAC"/>
    <property type="match status" value="4"/>
</dbReference>
<dbReference type="CDD" id="cd16922">
    <property type="entry name" value="HATPase_EvgS-ArcB-TorS-like"/>
    <property type="match status" value="1"/>
</dbReference>
<dbReference type="InterPro" id="IPR003661">
    <property type="entry name" value="HisK_dim/P_dom"/>
</dbReference>
<dbReference type="Proteomes" id="UP000242849">
    <property type="component" value="Unassembled WGS sequence"/>
</dbReference>
<evidence type="ECO:0000313" key="18">
    <source>
        <dbReference type="Proteomes" id="UP000242849"/>
    </source>
</evidence>
<evidence type="ECO:0000256" key="9">
    <source>
        <dbReference type="ARBA" id="ARBA00022777"/>
    </source>
</evidence>
<dbReference type="RefSeq" id="WP_244161138.1">
    <property type="nucleotide sequence ID" value="NZ_FNSC01000001.1"/>
</dbReference>
<dbReference type="FunFam" id="1.10.287.130:FF:000001">
    <property type="entry name" value="Two-component sensor histidine kinase"/>
    <property type="match status" value="1"/>
</dbReference>
<feature type="domain" description="PAC" evidence="16">
    <location>
        <begin position="1073"/>
        <end position="1125"/>
    </location>
</feature>
<dbReference type="Pfam" id="PF01590">
    <property type="entry name" value="GAF"/>
    <property type="match status" value="1"/>
</dbReference>
<keyword evidence="8" id="KW-0547">Nucleotide-binding</keyword>
<keyword evidence="5" id="KW-1003">Cell membrane</keyword>
<dbReference type="SMART" id="SM00065">
    <property type="entry name" value="GAF"/>
    <property type="match status" value="2"/>
</dbReference>
<evidence type="ECO:0000256" key="12">
    <source>
        <dbReference type="ARBA" id="ARBA00023136"/>
    </source>
</evidence>
<dbReference type="Pfam" id="PF00512">
    <property type="entry name" value="HisKA"/>
    <property type="match status" value="1"/>
</dbReference>
<accession>A0A1H4Y2D7</accession>
<dbReference type="SUPFAM" id="SSF55785">
    <property type="entry name" value="PYP-like sensor domain (PAS domain)"/>
    <property type="match status" value="4"/>
</dbReference>
<keyword evidence="7" id="KW-0808">Transferase</keyword>
<dbReference type="InterPro" id="IPR036097">
    <property type="entry name" value="HisK_dim/P_sf"/>
</dbReference>
<dbReference type="SUPFAM" id="SSF47384">
    <property type="entry name" value="Homodimeric domain of signal transducing histidine kinase"/>
    <property type="match status" value="1"/>
</dbReference>
<feature type="domain" description="PAS" evidence="15">
    <location>
        <begin position="999"/>
        <end position="1069"/>
    </location>
</feature>
<dbReference type="InterPro" id="IPR001610">
    <property type="entry name" value="PAC"/>
</dbReference>
<sequence>MLKPFKPNTIHWIVGLGSLGLALFFSVLGGFALNERETLWNLQIAKQHELQSLTLRNSQQELQQQAQLLAETIAADSWLVELVRQAYALQSNDPTDTHSLSAIRSQLYTRIAPRWRNLQGIRPFALYVHLAPTAEVLLRVHKPQWFADFPAAQRPMLLDSLNYGVATAGLATSGDNLSMRAIVPLQVESPAGLLSVGALEVSLDVLSNLQQLDRELDAGVALLIKRQLRAPGSSGETLRAPVTKRNQWHLAGYSQVQVQRWQTQHRLPDPEAGNTFKLLDVQGRTYLLNQVYLNGYQADPANIGSPLLALTWRDITALYNLHQRDKRWLVIKWLLAWLAAEMLLLLLLQATRHSSQLVMRRHHAELQNKHQQSEESRQLLALITQTQAAYINADNQREAFDTLLGRILEVSASQFGFVGEIRHDEAGTPFLRTFAISNIAWDAQSRAFYAAHAPQGLEFRNLDTLFGQVIRSGQMLISNDPINHPHSAGLPPGHPPLLAFAGLPIHANGELRGMLGLANRTGGYDEQFAAQLQPLLTTLGQLLEALRRDTQRTQTQQRMQRQQAALRALNEIAALPKLSTHEQLRQALQLGAEFYGMPIGIISQIDADTYQVRVQVSPPDTLQDGQCFTLGDTYCSITLRSNDVLAIAAMGQSEHAAHPCYPLFALESYIGTSIWVAGKRFGTLCFASSEVRSTAFDDADEEFIRLFARWVGATLERMRHEEQTREARRFLQAVLDSATGVAIITSDCDGLITLFNSGAERLLGYRSAEVIGRHSPALFHLAEEIQERGQQLSHQFGTEVSGFTVFTRLPDLGEPETRQWTYRRKNGEQRIVNLTVSAMRNAEGVITGYLGIASDINDLQQTTRALQKSESRFRGLVSSLPGAVYRCRNDADWSMSYLSEEIQAFSGYPASDFINNRVRSFSSVVHPDDLPITYRAVAAIERQESFELTYRLLHADGHSVWVREKGRGEYDNHGELQWISGFIWDISDRKAVEDQLRLSQQRFSNAFSLAPQGMALVSLQGQWLEVNDQLCEMLGYSREQLLCSDFQQITHPDDLEADLQHIEELLAGEISTYQMEKRYLDSQRRIIWVLMSVSLVRDSDDKPVHFVVQIQDFNERIASEMAIREREDYLRALLDNVLDAIITIDQQGYIETFNHAAERIFGYSHLEVSGHRGTLLLPEPQRSMRARYLSHFLKTGIQQMLGKEIELTAMRSNGETFTIELAISQISHQGERRFIAVIRDIEERKRIERMKNEFVSTVSHELRTPLTAISGSLGLINGGVLGEVPEAIQQMLQIAQDNSQRLNLLINDLLDMEKLVAGKMLFELHDEALQPLLEQAIEENQPYASHYQVQLQLQGPPTQARVRVDKLRLAQVLANLLSNAAKFSPQGQTVEVRVEQHDALVRVSVTDHGPGVPENFQARIFSKFSQADATDTRQKGGTGLGLAISKEIIERIGGKIGFHSSPGHGATFWFELATLALETTPESPASPEENRHA</sequence>
<dbReference type="InterPro" id="IPR005467">
    <property type="entry name" value="His_kinase_dom"/>
</dbReference>
<dbReference type="InterPro" id="IPR052162">
    <property type="entry name" value="Sensor_kinase/Photoreceptor"/>
</dbReference>
<dbReference type="GO" id="GO:0005886">
    <property type="term" value="C:plasma membrane"/>
    <property type="evidence" value="ECO:0007669"/>
    <property type="project" value="UniProtKB-SubCell"/>
</dbReference>
<dbReference type="InterPro" id="IPR036890">
    <property type="entry name" value="HATPase_C_sf"/>
</dbReference>
<dbReference type="GO" id="GO:0045121">
    <property type="term" value="C:membrane raft"/>
    <property type="evidence" value="ECO:0007669"/>
    <property type="project" value="UniProtKB-SubCell"/>
</dbReference>
<dbReference type="CDD" id="cd00130">
    <property type="entry name" value="PAS"/>
    <property type="match status" value="4"/>
</dbReference>
<dbReference type="InterPro" id="IPR035965">
    <property type="entry name" value="PAS-like_dom_sf"/>
</dbReference>
<dbReference type="Pfam" id="PF08447">
    <property type="entry name" value="PAS_3"/>
    <property type="match status" value="2"/>
</dbReference>
<feature type="domain" description="PAS" evidence="15">
    <location>
        <begin position="727"/>
        <end position="773"/>
    </location>
</feature>
<dbReference type="SMART" id="SM00388">
    <property type="entry name" value="HisKA"/>
    <property type="match status" value="1"/>
</dbReference>
<dbReference type="InterPro" id="IPR003594">
    <property type="entry name" value="HATPase_dom"/>
</dbReference>
<dbReference type="Gene3D" id="3.30.450.40">
    <property type="match status" value="2"/>
</dbReference>
<evidence type="ECO:0000256" key="5">
    <source>
        <dbReference type="ARBA" id="ARBA00022475"/>
    </source>
</evidence>
<name>A0A1H4Y2D7_PSEAG</name>
<evidence type="ECO:0000256" key="3">
    <source>
        <dbReference type="ARBA" id="ARBA00004314"/>
    </source>
</evidence>
<evidence type="ECO:0000259" key="16">
    <source>
        <dbReference type="PROSITE" id="PS50113"/>
    </source>
</evidence>
<evidence type="ECO:0000313" key="17">
    <source>
        <dbReference type="EMBL" id="SED12059.1"/>
    </source>
</evidence>
<dbReference type="Pfam" id="PF13426">
    <property type="entry name" value="PAS_9"/>
    <property type="match status" value="1"/>
</dbReference>
<dbReference type="PROSITE" id="PS50109">
    <property type="entry name" value="HIS_KIN"/>
    <property type="match status" value="1"/>
</dbReference>
<dbReference type="EMBL" id="FNSC01000001">
    <property type="protein sequence ID" value="SED12059.1"/>
    <property type="molecule type" value="Genomic_DNA"/>
</dbReference>
<dbReference type="PRINTS" id="PR00344">
    <property type="entry name" value="BCTRLSENSOR"/>
</dbReference>
<comment type="subcellular location">
    <subcellularLocation>
        <location evidence="2">Cell membrane</location>
    </subcellularLocation>
    <subcellularLocation>
        <location evidence="3">Membrane raft</location>
        <topology evidence="3">Multi-pass membrane protein</topology>
    </subcellularLocation>
</comment>
<keyword evidence="10" id="KW-0067">ATP-binding</keyword>
<dbReference type="PROSITE" id="PS50112">
    <property type="entry name" value="PAS"/>
    <property type="match status" value="4"/>
</dbReference>
<dbReference type="Pfam" id="PF13185">
    <property type="entry name" value="GAF_2"/>
    <property type="match status" value="1"/>
</dbReference>
<dbReference type="NCBIfam" id="TIGR00229">
    <property type="entry name" value="sensory_box"/>
    <property type="match status" value="4"/>
</dbReference>
<dbReference type="PROSITE" id="PS50113">
    <property type="entry name" value="PAC"/>
    <property type="match status" value="4"/>
</dbReference>
<keyword evidence="12 13" id="KW-0472">Membrane</keyword>
<feature type="domain" description="PAC" evidence="16">
    <location>
        <begin position="946"/>
        <end position="998"/>
    </location>
</feature>
<keyword evidence="11" id="KW-0902">Two-component regulatory system</keyword>
<feature type="domain" description="PAC" evidence="16">
    <location>
        <begin position="816"/>
        <end position="868"/>
    </location>
</feature>
<dbReference type="PANTHER" id="PTHR43304:SF1">
    <property type="entry name" value="PAC DOMAIN-CONTAINING PROTEIN"/>
    <property type="match status" value="1"/>
</dbReference>
<dbReference type="STRING" id="53406.SAMN05421553_2066"/>
<gene>
    <name evidence="17" type="ORF">SAMN05421553_2066</name>
</gene>
<dbReference type="SUPFAM" id="SSF55874">
    <property type="entry name" value="ATPase domain of HSP90 chaperone/DNA topoisomerase II/histidine kinase"/>
    <property type="match status" value="1"/>
</dbReference>
<organism evidence="17 18">
    <name type="scientific">Pseudomonas anguilliseptica</name>
    <dbReference type="NCBI Taxonomy" id="53406"/>
    <lineage>
        <taxon>Bacteria</taxon>
        <taxon>Pseudomonadati</taxon>
        <taxon>Pseudomonadota</taxon>
        <taxon>Gammaproteobacteria</taxon>
        <taxon>Pseudomonadales</taxon>
        <taxon>Pseudomonadaceae</taxon>
        <taxon>Pseudomonas</taxon>
    </lineage>
</organism>
<keyword evidence="18" id="KW-1185">Reference proteome</keyword>
<keyword evidence="13" id="KW-0812">Transmembrane</keyword>
<evidence type="ECO:0000256" key="4">
    <source>
        <dbReference type="ARBA" id="ARBA00012438"/>
    </source>
</evidence>
<dbReference type="GO" id="GO:0000155">
    <property type="term" value="F:phosphorelay sensor kinase activity"/>
    <property type="evidence" value="ECO:0007669"/>
    <property type="project" value="InterPro"/>
</dbReference>
<dbReference type="InterPro" id="IPR013655">
    <property type="entry name" value="PAS_fold_3"/>
</dbReference>
<feature type="domain" description="PAS" evidence="15">
    <location>
        <begin position="1126"/>
        <end position="1196"/>
    </location>
</feature>
<evidence type="ECO:0000256" key="6">
    <source>
        <dbReference type="ARBA" id="ARBA00022553"/>
    </source>
</evidence>
<evidence type="ECO:0000259" key="15">
    <source>
        <dbReference type="PROSITE" id="PS50112"/>
    </source>
</evidence>
<feature type="domain" description="PAS" evidence="15">
    <location>
        <begin position="869"/>
        <end position="944"/>
    </location>
</feature>
<dbReference type="Pfam" id="PF02518">
    <property type="entry name" value="HATPase_c"/>
    <property type="match status" value="1"/>
</dbReference>
<keyword evidence="6" id="KW-0597">Phosphoprotein</keyword>
<dbReference type="PANTHER" id="PTHR43304">
    <property type="entry name" value="PHYTOCHROME-LIKE PROTEIN CPH1"/>
    <property type="match status" value="1"/>
</dbReference>
<dbReference type="InterPro" id="IPR029016">
    <property type="entry name" value="GAF-like_dom_sf"/>
</dbReference>
<feature type="domain" description="Histidine kinase" evidence="14">
    <location>
        <begin position="1257"/>
        <end position="1476"/>
    </location>
</feature>
<dbReference type="InterPro" id="IPR000014">
    <property type="entry name" value="PAS"/>
</dbReference>
<evidence type="ECO:0000256" key="10">
    <source>
        <dbReference type="ARBA" id="ARBA00022840"/>
    </source>
</evidence>
<dbReference type="SUPFAM" id="SSF55781">
    <property type="entry name" value="GAF domain-like"/>
    <property type="match status" value="2"/>
</dbReference>
<dbReference type="InterPro" id="IPR013767">
    <property type="entry name" value="PAS_fold"/>
</dbReference>
<dbReference type="SMART" id="SM00091">
    <property type="entry name" value="PAS"/>
    <property type="match status" value="4"/>
</dbReference>
<dbReference type="EC" id="2.7.13.3" evidence="4"/>
<evidence type="ECO:0000259" key="14">
    <source>
        <dbReference type="PROSITE" id="PS50109"/>
    </source>
</evidence>
<dbReference type="InterPro" id="IPR003018">
    <property type="entry name" value="GAF"/>
</dbReference>
<dbReference type="SMART" id="SM00387">
    <property type="entry name" value="HATPase_c"/>
    <property type="match status" value="1"/>
</dbReference>
<proteinExistence type="predicted"/>
<evidence type="ECO:0000256" key="8">
    <source>
        <dbReference type="ARBA" id="ARBA00022741"/>
    </source>
</evidence>
<comment type="catalytic activity">
    <reaction evidence="1">
        <text>ATP + protein L-histidine = ADP + protein N-phospho-L-histidine.</text>
        <dbReference type="EC" id="2.7.13.3"/>
    </reaction>
</comment>
<reference evidence="18" key="1">
    <citation type="submission" date="2016-10" db="EMBL/GenBank/DDBJ databases">
        <authorList>
            <person name="Varghese N."/>
            <person name="Submissions S."/>
        </authorList>
    </citation>
    <scope>NUCLEOTIDE SEQUENCE [LARGE SCALE GENOMIC DNA]</scope>
    <source>
        <strain evidence="18">DSM 12111</strain>
    </source>
</reference>
<dbReference type="Pfam" id="PF00989">
    <property type="entry name" value="PAS"/>
    <property type="match status" value="1"/>
</dbReference>
<feature type="transmembrane region" description="Helical" evidence="13">
    <location>
        <begin position="329"/>
        <end position="348"/>
    </location>
</feature>
<evidence type="ECO:0000256" key="2">
    <source>
        <dbReference type="ARBA" id="ARBA00004236"/>
    </source>
</evidence>
<dbReference type="InterPro" id="IPR004358">
    <property type="entry name" value="Sig_transdc_His_kin-like_C"/>
</dbReference>
<keyword evidence="9" id="KW-0418">Kinase</keyword>
<dbReference type="GO" id="GO:0005524">
    <property type="term" value="F:ATP binding"/>
    <property type="evidence" value="ECO:0007669"/>
    <property type="project" value="UniProtKB-KW"/>
</dbReference>
<evidence type="ECO:0000256" key="11">
    <source>
        <dbReference type="ARBA" id="ARBA00023012"/>
    </source>
</evidence>
<dbReference type="InterPro" id="IPR000700">
    <property type="entry name" value="PAS-assoc_C"/>
</dbReference>
<evidence type="ECO:0000256" key="1">
    <source>
        <dbReference type="ARBA" id="ARBA00000085"/>
    </source>
</evidence>
<feature type="domain" description="PAC" evidence="16">
    <location>
        <begin position="1203"/>
        <end position="1253"/>
    </location>
</feature>
<evidence type="ECO:0000256" key="13">
    <source>
        <dbReference type="SAM" id="Phobius"/>
    </source>
</evidence>
<dbReference type="CDD" id="cd00082">
    <property type="entry name" value="HisKA"/>
    <property type="match status" value="1"/>
</dbReference>
<dbReference type="Gene3D" id="1.10.287.130">
    <property type="match status" value="1"/>
</dbReference>